<dbReference type="EMBL" id="DQWQ01000098">
    <property type="protein sequence ID" value="HDD35612.1"/>
    <property type="molecule type" value="Genomic_DNA"/>
</dbReference>
<dbReference type="GO" id="GO:0006633">
    <property type="term" value="P:fatty acid biosynthetic process"/>
    <property type="evidence" value="ECO:0007669"/>
    <property type="project" value="InterPro"/>
</dbReference>
<dbReference type="AlphaFoldDB" id="A0A7V0NEU7"/>
<dbReference type="InterPro" id="IPR003664">
    <property type="entry name" value="FA_synthesis"/>
</dbReference>
<dbReference type="GO" id="GO:0016747">
    <property type="term" value="F:acyltransferase activity, transferring groups other than amino-acyl groups"/>
    <property type="evidence" value="ECO:0007669"/>
    <property type="project" value="InterPro"/>
</dbReference>
<sequence>MYLRENPFYLPFIFPLKPLLSKIKKVISFEKYGGAPILGVNGYVFKTHGRATPEAIKNSLKKLYFFVKNDFLKRLKEGGERYGI</sequence>
<gene>
    <name evidence="1" type="ORF">ENF30_02300</name>
</gene>
<reference evidence="1" key="1">
    <citation type="journal article" date="2020" name="mSystems">
        <title>Genome- and Community-Level Interaction Insights into Carbon Utilization and Element Cycling Functions of Hydrothermarchaeota in Hydrothermal Sediment.</title>
        <authorList>
            <person name="Zhou Z."/>
            <person name="Liu Y."/>
            <person name="Xu W."/>
            <person name="Pan J."/>
            <person name="Luo Z.H."/>
            <person name="Li M."/>
        </authorList>
    </citation>
    <scope>NUCLEOTIDE SEQUENCE [LARGE SCALE GENOMIC DNA]</scope>
    <source>
        <strain evidence="1">HyVt-113</strain>
    </source>
</reference>
<dbReference type="Pfam" id="PF02504">
    <property type="entry name" value="FA_synthesis"/>
    <property type="match status" value="1"/>
</dbReference>
<comment type="caution">
    <text evidence="1">The sequence shown here is derived from an EMBL/GenBank/DDBJ whole genome shotgun (WGS) entry which is preliminary data.</text>
</comment>
<dbReference type="Proteomes" id="UP000885706">
    <property type="component" value="Unassembled WGS sequence"/>
</dbReference>
<dbReference type="SUPFAM" id="SSF53659">
    <property type="entry name" value="Isocitrate/Isopropylmalate dehydrogenase-like"/>
    <property type="match status" value="1"/>
</dbReference>
<proteinExistence type="predicted"/>
<evidence type="ECO:0008006" key="2">
    <source>
        <dbReference type="Google" id="ProtNLM"/>
    </source>
</evidence>
<name>A0A7V0NEU7_DESA2</name>
<evidence type="ECO:0000313" key="1">
    <source>
        <dbReference type="EMBL" id="HDD35612.1"/>
    </source>
</evidence>
<dbReference type="Gene3D" id="3.40.718.10">
    <property type="entry name" value="Isopropylmalate Dehydrogenase"/>
    <property type="match status" value="1"/>
</dbReference>
<organism evidence="1">
    <name type="scientific">Desulfofervidus auxilii</name>
    <dbReference type="NCBI Taxonomy" id="1621989"/>
    <lineage>
        <taxon>Bacteria</taxon>
        <taxon>Pseudomonadati</taxon>
        <taxon>Thermodesulfobacteriota</taxon>
        <taxon>Candidatus Desulfofervidia</taxon>
        <taxon>Candidatus Desulfofervidales</taxon>
        <taxon>Candidatus Desulfofervidaceae</taxon>
        <taxon>Candidatus Desulfofervidus</taxon>
    </lineage>
</organism>
<accession>A0A7V0NEU7</accession>
<protein>
    <recommendedName>
        <fullName evidence="2">Phosphate acyltransferase</fullName>
    </recommendedName>
</protein>